<dbReference type="AlphaFoldDB" id="A0A5C4LGD0"/>
<organism evidence="1 2">
    <name type="scientific">Methylobacterium terricola</name>
    <dbReference type="NCBI Taxonomy" id="2583531"/>
    <lineage>
        <taxon>Bacteria</taxon>
        <taxon>Pseudomonadati</taxon>
        <taxon>Pseudomonadota</taxon>
        <taxon>Alphaproteobacteria</taxon>
        <taxon>Hyphomicrobiales</taxon>
        <taxon>Methylobacteriaceae</taxon>
        <taxon>Methylobacterium</taxon>
    </lineage>
</organism>
<dbReference type="Proteomes" id="UP000305267">
    <property type="component" value="Unassembled WGS sequence"/>
</dbReference>
<name>A0A5C4LGD0_9HYPH</name>
<proteinExistence type="predicted"/>
<accession>A0A5C4LGD0</accession>
<dbReference type="OrthoDB" id="8002667at2"/>
<reference evidence="1 2" key="1">
    <citation type="submission" date="2019-06" db="EMBL/GenBank/DDBJ databases">
        <title>Genome of Methylobacterium sp. 17Sr1-39.</title>
        <authorList>
            <person name="Seo T."/>
        </authorList>
    </citation>
    <scope>NUCLEOTIDE SEQUENCE [LARGE SCALE GENOMIC DNA]</scope>
    <source>
        <strain evidence="1 2">17Sr1-39</strain>
    </source>
</reference>
<comment type="caution">
    <text evidence="1">The sequence shown here is derived from an EMBL/GenBank/DDBJ whole genome shotgun (WGS) entry which is preliminary data.</text>
</comment>
<dbReference type="RefSeq" id="WP_139036907.1">
    <property type="nucleotide sequence ID" value="NZ_VDDA01000007.1"/>
</dbReference>
<protein>
    <recommendedName>
        <fullName evidence="3">MAE-28990/MAE-18760-like HEPN domain-containing protein</fullName>
    </recommendedName>
</protein>
<evidence type="ECO:0000313" key="1">
    <source>
        <dbReference type="EMBL" id="TNC11976.1"/>
    </source>
</evidence>
<evidence type="ECO:0008006" key="3">
    <source>
        <dbReference type="Google" id="ProtNLM"/>
    </source>
</evidence>
<sequence>MKHLAAITAVYSEIATALDAQAAQARDAADAALIERVAQKRQINDSTYFILIWGQLEAEINRVAEWAVRARRSSIRWEDRRAWDAHDPENMWAKFEDRAALVLDRLNVDSDACRRTIRYDGWRNGIAHGATLATGIDVPTVIGDLYQIAGEIRA</sequence>
<gene>
    <name evidence="1" type="ORF">FF100_17175</name>
</gene>
<keyword evidence="2" id="KW-1185">Reference proteome</keyword>
<evidence type="ECO:0000313" key="2">
    <source>
        <dbReference type="Proteomes" id="UP000305267"/>
    </source>
</evidence>
<dbReference type="EMBL" id="VDDA01000007">
    <property type="protein sequence ID" value="TNC11976.1"/>
    <property type="molecule type" value="Genomic_DNA"/>
</dbReference>